<dbReference type="Proteomes" id="UP000606870">
    <property type="component" value="Unassembled WGS sequence"/>
</dbReference>
<proteinExistence type="predicted"/>
<accession>A0ABR6VJL0</accession>
<organism evidence="1 2">
    <name type="scientific">Megasphaera hominis</name>
    <dbReference type="NCBI Taxonomy" id="159836"/>
    <lineage>
        <taxon>Bacteria</taxon>
        <taxon>Bacillati</taxon>
        <taxon>Bacillota</taxon>
        <taxon>Negativicutes</taxon>
        <taxon>Veillonellales</taxon>
        <taxon>Veillonellaceae</taxon>
        <taxon>Megasphaera</taxon>
    </lineage>
</organism>
<dbReference type="EMBL" id="JACOGK010000025">
    <property type="protein sequence ID" value="MBC3537343.1"/>
    <property type="molecule type" value="Genomic_DNA"/>
</dbReference>
<dbReference type="RefSeq" id="WP_186503636.1">
    <property type="nucleotide sequence ID" value="NZ_JACOGK010000025.1"/>
</dbReference>
<name>A0ABR6VJL0_9FIRM</name>
<keyword evidence="2" id="KW-1185">Reference proteome</keyword>
<evidence type="ECO:0000313" key="1">
    <source>
        <dbReference type="EMBL" id="MBC3537343.1"/>
    </source>
</evidence>
<comment type="caution">
    <text evidence="1">The sequence shown here is derived from an EMBL/GenBank/DDBJ whole genome shotgun (WGS) entry which is preliminary data.</text>
</comment>
<sequence length="144" mass="16820">MTGKEYLWNIRKQRNALMVTQEEIMEVKKKILYEIHCGVGMGTSGGKGSDISDRVERWESYLEKIKREENLYIRARDAAKGKINKVEDGDERALLTARYLINKKWEDIASDMDYSVPGIYKLHGRALIHFEKANPEIKRMKKSR</sequence>
<gene>
    <name evidence="1" type="ORF">H8J70_08775</name>
</gene>
<protein>
    <submittedName>
        <fullName evidence="1">Uncharacterized protein</fullName>
    </submittedName>
</protein>
<evidence type="ECO:0000313" key="2">
    <source>
        <dbReference type="Proteomes" id="UP000606870"/>
    </source>
</evidence>
<reference evidence="1 2" key="1">
    <citation type="submission" date="2020-08" db="EMBL/GenBank/DDBJ databases">
        <authorList>
            <person name="Liu C."/>
            <person name="Sun Q."/>
        </authorList>
    </citation>
    <scope>NUCLEOTIDE SEQUENCE [LARGE SCALE GENOMIC DNA]</scope>
    <source>
        <strain evidence="1 2">NSJ-59</strain>
    </source>
</reference>